<keyword evidence="1" id="KW-1133">Transmembrane helix</keyword>
<keyword evidence="1" id="KW-0472">Membrane</keyword>
<comment type="caution">
    <text evidence="2">The sequence shown here is derived from an EMBL/GenBank/DDBJ whole genome shotgun (WGS) entry which is preliminary data.</text>
</comment>
<accession>A0ABU1VSW7</accession>
<name>A0ABU1VSW7_9GAMM</name>
<keyword evidence="1" id="KW-0812">Transmembrane</keyword>
<sequence>MLDRIFPARADNRFRGHVLALWLFVPLALMKVALGLVHVLRADGGAQSVSTMPLDSYPADAAQNIIGLMARMGLEQVLLGLVFVVVLLRYRALVPLMYALAVLHFLMQRGVTALKPLALAGVSGASTMHLVIGMASIAGLLLSLSGKGYRDTRNDAA</sequence>
<feature type="transmembrane region" description="Helical" evidence="1">
    <location>
        <begin position="20"/>
        <end position="40"/>
    </location>
</feature>
<feature type="transmembrane region" description="Helical" evidence="1">
    <location>
        <begin position="77"/>
        <end position="106"/>
    </location>
</feature>
<feature type="transmembrane region" description="Helical" evidence="1">
    <location>
        <begin position="118"/>
        <end position="144"/>
    </location>
</feature>
<reference evidence="2 3" key="1">
    <citation type="submission" date="2023-07" db="EMBL/GenBank/DDBJ databases">
        <title>Sorghum-associated microbial communities from plants grown in Nebraska, USA.</title>
        <authorList>
            <person name="Schachtman D."/>
        </authorList>
    </citation>
    <scope>NUCLEOTIDE SEQUENCE [LARGE SCALE GENOMIC DNA]</scope>
    <source>
        <strain evidence="2 3">BE187</strain>
    </source>
</reference>
<evidence type="ECO:0000256" key="1">
    <source>
        <dbReference type="SAM" id="Phobius"/>
    </source>
</evidence>
<organism evidence="2 3">
    <name type="scientific">Agrilutibacter niabensis</name>
    <dbReference type="NCBI Taxonomy" id="380628"/>
    <lineage>
        <taxon>Bacteria</taxon>
        <taxon>Pseudomonadati</taxon>
        <taxon>Pseudomonadota</taxon>
        <taxon>Gammaproteobacteria</taxon>
        <taxon>Lysobacterales</taxon>
        <taxon>Lysobacteraceae</taxon>
        <taxon>Agrilutibacter</taxon>
    </lineage>
</organism>
<evidence type="ECO:0008006" key="4">
    <source>
        <dbReference type="Google" id="ProtNLM"/>
    </source>
</evidence>
<protein>
    <recommendedName>
        <fullName evidence="4">DoxX family protein</fullName>
    </recommendedName>
</protein>
<keyword evidence="3" id="KW-1185">Reference proteome</keyword>
<dbReference type="EMBL" id="JAVDVW010000002">
    <property type="protein sequence ID" value="MDR7100532.1"/>
    <property type="molecule type" value="Genomic_DNA"/>
</dbReference>
<proteinExistence type="predicted"/>
<dbReference type="Proteomes" id="UP001267878">
    <property type="component" value="Unassembled WGS sequence"/>
</dbReference>
<gene>
    <name evidence="2" type="ORF">J2X04_002913</name>
</gene>
<dbReference type="RefSeq" id="WP_310055400.1">
    <property type="nucleotide sequence ID" value="NZ_JAVDVW010000002.1"/>
</dbReference>
<evidence type="ECO:0000313" key="2">
    <source>
        <dbReference type="EMBL" id="MDR7100532.1"/>
    </source>
</evidence>
<evidence type="ECO:0000313" key="3">
    <source>
        <dbReference type="Proteomes" id="UP001267878"/>
    </source>
</evidence>